<keyword evidence="2" id="KW-1185">Reference proteome</keyword>
<dbReference type="RefSeq" id="WP_208473206.1">
    <property type="nucleotide sequence ID" value="NZ_JAGFNS010000049.1"/>
</dbReference>
<organism evidence="1 2">
    <name type="scientific">Actinoplanes flavus</name>
    <dbReference type="NCBI Taxonomy" id="2820290"/>
    <lineage>
        <taxon>Bacteria</taxon>
        <taxon>Bacillati</taxon>
        <taxon>Actinomycetota</taxon>
        <taxon>Actinomycetes</taxon>
        <taxon>Micromonosporales</taxon>
        <taxon>Micromonosporaceae</taxon>
        <taxon>Actinoplanes</taxon>
    </lineage>
</organism>
<evidence type="ECO:0000313" key="2">
    <source>
        <dbReference type="Proteomes" id="UP000679690"/>
    </source>
</evidence>
<dbReference type="Pfam" id="PF10898">
    <property type="entry name" value="DUF2716"/>
    <property type="match status" value="1"/>
</dbReference>
<reference evidence="1 2" key="1">
    <citation type="submission" date="2021-03" db="EMBL/GenBank/DDBJ databases">
        <title>Actinoplanes flavus sp. nov., a novel actinomycete isolated from Coconut Palm rhizosphere soil.</title>
        <authorList>
            <person name="Luo X."/>
        </authorList>
    </citation>
    <scope>NUCLEOTIDE SEQUENCE [LARGE SCALE GENOMIC DNA]</scope>
    <source>
        <strain evidence="1 2">NEAU-H7</strain>
    </source>
</reference>
<accession>A0ABS3UZH1</accession>
<proteinExistence type="predicted"/>
<comment type="caution">
    <text evidence="1">The sequence shown here is derived from an EMBL/GenBank/DDBJ whole genome shotgun (WGS) entry which is preliminary data.</text>
</comment>
<name>A0ABS3UZH1_9ACTN</name>
<evidence type="ECO:0000313" key="1">
    <source>
        <dbReference type="EMBL" id="MBO3743973.1"/>
    </source>
</evidence>
<dbReference type="Proteomes" id="UP000679690">
    <property type="component" value="Unassembled WGS sequence"/>
</dbReference>
<dbReference type="EMBL" id="JAGFNS010000049">
    <property type="protein sequence ID" value="MBO3743973.1"/>
    <property type="molecule type" value="Genomic_DNA"/>
</dbReference>
<protein>
    <submittedName>
        <fullName evidence="1">DUF2716 domain-containing protein</fullName>
    </submittedName>
</protein>
<gene>
    <name evidence="1" type="ORF">J5X75_41410</name>
</gene>
<dbReference type="InterPro" id="IPR020323">
    <property type="entry name" value="DUF2716"/>
</dbReference>
<sequence length="203" mass="22901">MPRLRMPSCSGGDDFGYCGPSLRVIEAGRDATIGLVKGPGWDNDAWRQIRDYERFWTPFHDRFHFRPGTDPATWPAIKEPAGSVTFDLSSVFPRAGGFSADEDALNEQVLSAMTAVFPADLPLVALDWQHTSYWFRPHRQAAEGQSWRISAFPNGDYHAFVTPDLEQGTFGHPWEQTICVFGSDLTEVLVPEFALWLPVKRRN</sequence>